<feature type="domain" description="Tripartite ATP-independent periplasmic transporters DctQ component" evidence="10">
    <location>
        <begin position="26"/>
        <end position="158"/>
    </location>
</feature>
<evidence type="ECO:0000256" key="8">
    <source>
        <dbReference type="ARBA" id="ARBA00038436"/>
    </source>
</evidence>
<feature type="transmembrane region" description="Helical" evidence="9">
    <location>
        <begin position="89"/>
        <end position="111"/>
    </location>
</feature>
<evidence type="ECO:0000259" key="10">
    <source>
        <dbReference type="Pfam" id="PF04290"/>
    </source>
</evidence>
<evidence type="ECO:0000256" key="1">
    <source>
        <dbReference type="ARBA" id="ARBA00004429"/>
    </source>
</evidence>
<dbReference type="PANTHER" id="PTHR35011:SF10">
    <property type="entry name" value="TRAP TRANSPORTER SMALL PERMEASE PROTEIN"/>
    <property type="match status" value="1"/>
</dbReference>
<reference evidence="11 12" key="1">
    <citation type="submission" date="2019-03" db="EMBL/GenBank/DDBJ databases">
        <authorList>
            <person name="Zhang S."/>
        </authorList>
    </citation>
    <scope>NUCLEOTIDE SEQUENCE [LARGE SCALE GENOMIC DNA]</scope>
    <source>
        <strain evidence="11 12">S4J41</strain>
    </source>
</reference>
<evidence type="ECO:0000256" key="2">
    <source>
        <dbReference type="ARBA" id="ARBA00022448"/>
    </source>
</evidence>
<gene>
    <name evidence="11" type="ORF">E1B25_21390</name>
</gene>
<dbReference type="OrthoDB" id="4250245at2"/>
<keyword evidence="3" id="KW-1003">Cell membrane</keyword>
<dbReference type="GO" id="GO:0005886">
    <property type="term" value="C:plasma membrane"/>
    <property type="evidence" value="ECO:0007669"/>
    <property type="project" value="UniProtKB-SubCell"/>
</dbReference>
<feature type="transmembrane region" description="Helical" evidence="9">
    <location>
        <begin position="21"/>
        <end position="40"/>
    </location>
</feature>
<sequence length="177" mass="19250">MKVVLRILDTLENAMGWLGNLALAVLMLAVAMDVGGRYFLNSPISGVYEIGETYLMVAIVFLGLAQAQRHGVNVRVLFVFERFPAQMRLVLEVAYLLAAALVFGLIAWRAAETGLHEIALRRWTTGVVPIPTGPSWLIVALGSGVLTLRLAVDALRTALGHRDPVALDHHAEGELVE</sequence>
<dbReference type="GO" id="GO:0015740">
    <property type="term" value="P:C4-dicarboxylate transport"/>
    <property type="evidence" value="ECO:0007669"/>
    <property type="project" value="TreeGrafter"/>
</dbReference>
<proteinExistence type="inferred from homology"/>
<keyword evidence="7 9" id="KW-0472">Membrane</keyword>
<dbReference type="InterPro" id="IPR007387">
    <property type="entry name" value="TRAP_DctQ"/>
</dbReference>
<evidence type="ECO:0000256" key="3">
    <source>
        <dbReference type="ARBA" id="ARBA00022475"/>
    </source>
</evidence>
<evidence type="ECO:0000256" key="5">
    <source>
        <dbReference type="ARBA" id="ARBA00022692"/>
    </source>
</evidence>
<keyword evidence="12" id="KW-1185">Reference proteome</keyword>
<dbReference type="RefSeq" id="WP_132831606.1">
    <property type="nucleotide sequence ID" value="NZ_SMFP01000034.1"/>
</dbReference>
<dbReference type="GO" id="GO:0022857">
    <property type="term" value="F:transmembrane transporter activity"/>
    <property type="evidence" value="ECO:0007669"/>
    <property type="project" value="UniProtKB-UniRule"/>
</dbReference>
<dbReference type="InterPro" id="IPR055348">
    <property type="entry name" value="DctQ"/>
</dbReference>
<protein>
    <recommendedName>
        <fullName evidence="9">TRAP transporter small permease protein</fullName>
    </recommendedName>
</protein>
<comment type="function">
    <text evidence="9">Part of the tripartite ATP-independent periplasmic (TRAP) transport system.</text>
</comment>
<dbReference type="EMBL" id="SMFP01000034">
    <property type="protein sequence ID" value="TDE33327.1"/>
    <property type="molecule type" value="Genomic_DNA"/>
</dbReference>
<dbReference type="AlphaFoldDB" id="A0A4R5EGF4"/>
<evidence type="ECO:0000256" key="7">
    <source>
        <dbReference type="ARBA" id="ARBA00023136"/>
    </source>
</evidence>
<evidence type="ECO:0000256" key="9">
    <source>
        <dbReference type="RuleBase" id="RU369079"/>
    </source>
</evidence>
<name>A0A4R5EGF4_9RHOB</name>
<dbReference type="Proteomes" id="UP000294662">
    <property type="component" value="Unassembled WGS sequence"/>
</dbReference>
<comment type="caution">
    <text evidence="11">The sequence shown here is derived from an EMBL/GenBank/DDBJ whole genome shotgun (WGS) entry which is preliminary data.</text>
</comment>
<dbReference type="PANTHER" id="PTHR35011">
    <property type="entry name" value="2,3-DIKETO-L-GULONATE TRAP TRANSPORTER SMALL PERMEASE PROTEIN YIAM"/>
    <property type="match status" value="1"/>
</dbReference>
<comment type="subcellular location">
    <subcellularLocation>
        <location evidence="1 9">Cell inner membrane</location>
        <topology evidence="1 9">Multi-pass membrane protein</topology>
    </subcellularLocation>
</comment>
<comment type="subunit">
    <text evidence="9">The complex comprises the extracytoplasmic solute receptor protein and the two transmembrane proteins.</text>
</comment>
<evidence type="ECO:0000313" key="12">
    <source>
        <dbReference type="Proteomes" id="UP000294662"/>
    </source>
</evidence>
<feature type="transmembrane region" description="Helical" evidence="9">
    <location>
        <begin position="46"/>
        <end position="68"/>
    </location>
</feature>
<evidence type="ECO:0000256" key="4">
    <source>
        <dbReference type="ARBA" id="ARBA00022519"/>
    </source>
</evidence>
<accession>A0A4R5EGF4</accession>
<keyword evidence="4 9" id="KW-0997">Cell inner membrane</keyword>
<keyword evidence="2 9" id="KW-0813">Transport</keyword>
<dbReference type="Pfam" id="PF04290">
    <property type="entry name" value="DctQ"/>
    <property type="match status" value="1"/>
</dbReference>
<keyword evidence="6 9" id="KW-1133">Transmembrane helix</keyword>
<feature type="transmembrane region" description="Helical" evidence="9">
    <location>
        <begin position="131"/>
        <end position="152"/>
    </location>
</feature>
<keyword evidence="5 9" id="KW-0812">Transmembrane</keyword>
<evidence type="ECO:0000313" key="11">
    <source>
        <dbReference type="EMBL" id="TDE33327.1"/>
    </source>
</evidence>
<comment type="similarity">
    <text evidence="8 9">Belongs to the TRAP transporter small permease family.</text>
</comment>
<evidence type="ECO:0000256" key="6">
    <source>
        <dbReference type="ARBA" id="ARBA00022989"/>
    </source>
</evidence>
<organism evidence="11 12">
    <name type="scientific">Antarcticimicrobium sediminis</name>
    <dbReference type="NCBI Taxonomy" id="2546227"/>
    <lineage>
        <taxon>Bacteria</taxon>
        <taxon>Pseudomonadati</taxon>
        <taxon>Pseudomonadota</taxon>
        <taxon>Alphaproteobacteria</taxon>
        <taxon>Rhodobacterales</taxon>
        <taxon>Paracoccaceae</taxon>
        <taxon>Antarcticimicrobium</taxon>
    </lineage>
</organism>